<reference evidence="2" key="1">
    <citation type="submission" date="2019-04" db="EMBL/GenBank/DDBJ databases">
        <title>Nocardioides xinjiangensis sp. nov.</title>
        <authorList>
            <person name="Liu S."/>
        </authorList>
    </citation>
    <scope>NUCLEOTIDE SEQUENCE [LARGE SCALE GENOMIC DNA]</scope>
    <source>
        <strain evidence="2">18</strain>
    </source>
</reference>
<keyword evidence="2" id="KW-1185">Reference proteome</keyword>
<gene>
    <name evidence="1" type="ORF">FAB82_09560</name>
</gene>
<comment type="caution">
    <text evidence="1">The sequence shown here is derived from an EMBL/GenBank/DDBJ whole genome shotgun (WGS) entry which is preliminary data.</text>
</comment>
<protein>
    <recommendedName>
        <fullName evidence="3">Transposase</fullName>
    </recommendedName>
</protein>
<dbReference type="OrthoDB" id="2065409at2"/>
<evidence type="ECO:0000313" key="1">
    <source>
        <dbReference type="EMBL" id="THV41803.1"/>
    </source>
</evidence>
<sequence length="96" mass="10896">MPPRKSSLDSFKGAIDAILIADLDAPRKQRQAAKRMFDRPIEEWSMTDVSYPVVADYIAERRPQIAFEARGELPEAFIRQTYQPGTGLNRSEGTVR</sequence>
<dbReference type="AlphaFoldDB" id="A0A4S8QBA1"/>
<evidence type="ECO:0008006" key="3">
    <source>
        <dbReference type="Google" id="ProtNLM"/>
    </source>
</evidence>
<dbReference type="RefSeq" id="WP_136534317.1">
    <property type="nucleotide sequence ID" value="NZ_STGY01000039.1"/>
</dbReference>
<organism evidence="1 2">
    <name type="scientific">Glycomyces buryatensis</name>
    <dbReference type="NCBI Taxonomy" id="2570927"/>
    <lineage>
        <taxon>Bacteria</taxon>
        <taxon>Bacillati</taxon>
        <taxon>Actinomycetota</taxon>
        <taxon>Actinomycetes</taxon>
        <taxon>Glycomycetales</taxon>
        <taxon>Glycomycetaceae</taxon>
        <taxon>Glycomyces</taxon>
    </lineage>
</organism>
<reference evidence="1 2" key="2">
    <citation type="submission" date="2019-05" db="EMBL/GenBank/DDBJ databases">
        <title>Glycomyces buryatensis sp. nov.</title>
        <authorList>
            <person name="Nikitina E."/>
        </authorList>
    </citation>
    <scope>NUCLEOTIDE SEQUENCE [LARGE SCALE GENOMIC DNA]</scope>
    <source>
        <strain evidence="1 2">18</strain>
    </source>
</reference>
<dbReference type="Proteomes" id="UP000308760">
    <property type="component" value="Unassembled WGS sequence"/>
</dbReference>
<name>A0A4S8QBA1_9ACTN</name>
<evidence type="ECO:0000313" key="2">
    <source>
        <dbReference type="Proteomes" id="UP000308760"/>
    </source>
</evidence>
<dbReference type="EMBL" id="STGY01000039">
    <property type="protein sequence ID" value="THV41803.1"/>
    <property type="molecule type" value="Genomic_DNA"/>
</dbReference>
<proteinExistence type="predicted"/>
<accession>A0A4S8QBA1</accession>